<evidence type="ECO:0000256" key="1">
    <source>
        <dbReference type="ARBA" id="ARBA00023125"/>
    </source>
</evidence>
<feature type="domain" description="OmpR/PhoB-type" evidence="5">
    <location>
        <begin position="124"/>
        <end position="219"/>
    </location>
</feature>
<dbReference type="PROSITE" id="PS51755">
    <property type="entry name" value="OMPR_PHOB"/>
    <property type="match status" value="1"/>
</dbReference>
<organism evidence="6 7">
    <name type="scientific">Micromonospora vulcania</name>
    <dbReference type="NCBI Taxonomy" id="1441873"/>
    <lineage>
        <taxon>Bacteria</taxon>
        <taxon>Bacillati</taxon>
        <taxon>Actinomycetota</taxon>
        <taxon>Actinomycetes</taxon>
        <taxon>Micromonosporales</taxon>
        <taxon>Micromonosporaceae</taxon>
        <taxon>Micromonospora</taxon>
    </lineage>
</organism>
<evidence type="ECO:0000313" key="7">
    <source>
        <dbReference type="Proteomes" id="UP001596226"/>
    </source>
</evidence>
<protein>
    <submittedName>
        <fullName evidence="6">Response regulator transcription factor</fullName>
    </submittedName>
</protein>
<dbReference type="PANTHER" id="PTHR48111:SF36">
    <property type="entry name" value="TRANSCRIPTIONAL REGULATORY PROTEIN CUTR"/>
    <property type="match status" value="1"/>
</dbReference>
<dbReference type="PROSITE" id="PS50110">
    <property type="entry name" value="RESPONSE_REGULATORY"/>
    <property type="match status" value="1"/>
</dbReference>
<dbReference type="Pfam" id="PF00072">
    <property type="entry name" value="Response_reg"/>
    <property type="match status" value="1"/>
</dbReference>
<dbReference type="InterPro" id="IPR011006">
    <property type="entry name" value="CheY-like_superfamily"/>
</dbReference>
<dbReference type="InterPro" id="IPR001789">
    <property type="entry name" value="Sig_transdc_resp-reg_receiver"/>
</dbReference>
<feature type="modified residue" description="4-aspartylphosphate" evidence="2">
    <location>
        <position position="51"/>
    </location>
</feature>
<dbReference type="CDD" id="cd00383">
    <property type="entry name" value="trans_reg_C"/>
    <property type="match status" value="1"/>
</dbReference>
<dbReference type="RefSeq" id="WP_377516016.1">
    <property type="nucleotide sequence ID" value="NZ_JBHSQS010000035.1"/>
</dbReference>
<evidence type="ECO:0000256" key="3">
    <source>
        <dbReference type="PROSITE-ProRule" id="PRU01091"/>
    </source>
</evidence>
<dbReference type="InterPro" id="IPR036388">
    <property type="entry name" value="WH-like_DNA-bd_sf"/>
</dbReference>
<keyword evidence="2" id="KW-0597">Phosphoprotein</keyword>
<keyword evidence="1 3" id="KW-0238">DNA-binding</keyword>
<keyword evidence="7" id="KW-1185">Reference proteome</keyword>
<accession>A0ABW1HFW2</accession>
<evidence type="ECO:0000259" key="5">
    <source>
        <dbReference type="PROSITE" id="PS51755"/>
    </source>
</evidence>
<dbReference type="SMART" id="SM00862">
    <property type="entry name" value="Trans_reg_C"/>
    <property type="match status" value="1"/>
</dbReference>
<evidence type="ECO:0000313" key="6">
    <source>
        <dbReference type="EMBL" id="MFC5927601.1"/>
    </source>
</evidence>
<dbReference type="SMART" id="SM00448">
    <property type="entry name" value="REC"/>
    <property type="match status" value="1"/>
</dbReference>
<dbReference type="PANTHER" id="PTHR48111">
    <property type="entry name" value="REGULATOR OF RPOS"/>
    <property type="match status" value="1"/>
</dbReference>
<dbReference type="Proteomes" id="UP001596226">
    <property type="component" value="Unassembled WGS sequence"/>
</dbReference>
<feature type="DNA-binding region" description="OmpR/PhoB-type" evidence="3">
    <location>
        <begin position="124"/>
        <end position="219"/>
    </location>
</feature>
<comment type="caution">
    <text evidence="6">The sequence shown here is derived from an EMBL/GenBank/DDBJ whole genome shotgun (WGS) entry which is preliminary data.</text>
</comment>
<reference evidence="7" key="1">
    <citation type="journal article" date="2019" name="Int. J. Syst. Evol. Microbiol.">
        <title>The Global Catalogue of Microorganisms (GCM) 10K type strain sequencing project: providing services to taxonomists for standard genome sequencing and annotation.</title>
        <authorList>
            <consortium name="The Broad Institute Genomics Platform"/>
            <consortium name="The Broad Institute Genome Sequencing Center for Infectious Disease"/>
            <person name="Wu L."/>
            <person name="Ma J."/>
        </authorList>
    </citation>
    <scope>NUCLEOTIDE SEQUENCE [LARGE SCALE GENOMIC DNA]</scope>
    <source>
        <strain evidence="7">CGMCC 4.7144</strain>
    </source>
</reference>
<sequence length="221" mass="23615">MRVLVADDERLLADTVAEGLRRLSMAVDVCYDGDGALERIGVNRYDVAVLDRDMPGHTGDEVCRSIAGSAVGTRVLLLTAAAGIRDRVAGLDLGADDYLTKPFAFAELVARVQALGRRSAPALPPVLDQDGVVLDVARHVATRDGRTLALSPKEFAVLHVLLRAGGQVVSAEELLEQAWDEFADPFTNAVRVTVMTLRKKLGDPPVIHTVPKAGYRIGGPA</sequence>
<dbReference type="Gene3D" id="1.10.10.10">
    <property type="entry name" value="Winged helix-like DNA-binding domain superfamily/Winged helix DNA-binding domain"/>
    <property type="match status" value="1"/>
</dbReference>
<dbReference type="Gene3D" id="3.40.50.2300">
    <property type="match status" value="1"/>
</dbReference>
<dbReference type="SUPFAM" id="SSF52172">
    <property type="entry name" value="CheY-like"/>
    <property type="match status" value="1"/>
</dbReference>
<dbReference type="InterPro" id="IPR039420">
    <property type="entry name" value="WalR-like"/>
</dbReference>
<dbReference type="InterPro" id="IPR001867">
    <property type="entry name" value="OmpR/PhoB-type_DNA-bd"/>
</dbReference>
<proteinExistence type="predicted"/>
<gene>
    <name evidence="6" type="ORF">ACFQGL_30090</name>
</gene>
<feature type="domain" description="Response regulatory" evidence="4">
    <location>
        <begin position="2"/>
        <end position="116"/>
    </location>
</feature>
<dbReference type="Gene3D" id="6.10.250.690">
    <property type="match status" value="1"/>
</dbReference>
<evidence type="ECO:0000259" key="4">
    <source>
        <dbReference type="PROSITE" id="PS50110"/>
    </source>
</evidence>
<name>A0ABW1HFW2_9ACTN</name>
<evidence type="ECO:0000256" key="2">
    <source>
        <dbReference type="PROSITE-ProRule" id="PRU00169"/>
    </source>
</evidence>
<dbReference type="EMBL" id="JBHSQS010000035">
    <property type="protein sequence ID" value="MFC5927601.1"/>
    <property type="molecule type" value="Genomic_DNA"/>
</dbReference>
<dbReference type="Pfam" id="PF00486">
    <property type="entry name" value="Trans_reg_C"/>
    <property type="match status" value="1"/>
</dbReference>